<evidence type="ECO:0008006" key="7">
    <source>
        <dbReference type="Google" id="ProtNLM"/>
    </source>
</evidence>
<evidence type="ECO:0000313" key="5">
    <source>
        <dbReference type="EMBL" id="KAG3218323.1"/>
    </source>
</evidence>
<name>A0A8T0YBY5_9STRA</name>
<gene>
    <name evidence="1" type="ORF">PC113_g22270</name>
    <name evidence="2" type="ORF">PC115_g13962</name>
    <name evidence="3" type="ORF">PC117_g8400</name>
    <name evidence="4" type="ORF">PC118_g12683</name>
    <name evidence="5" type="ORF">PC129_g10872</name>
</gene>
<dbReference type="EMBL" id="RCML01000414">
    <property type="protein sequence ID" value="KAG2977778.1"/>
    <property type="molecule type" value="Genomic_DNA"/>
</dbReference>
<organism evidence="1 6">
    <name type="scientific">Phytophthora cactorum</name>
    <dbReference type="NCBI Taxonomy" id="29920"/>
    <lineage>
        <taxon>Eukaryota</taxon>
        <taxon>Sar</taxon>
        <taxon>Stramenopiles</taxon>
        <taxon>Oomycota</taxon>
        <taxon>Peronosporomycetes</taxon>
        <taxon>Peronosporales</taxon>
        <taxon>Peronosporaceae</taxon>
        <taxon>Phytophthora</taxon>
    </lineage>
</organism>
<dbReference type="Proteomes" id="UP000735874">
    <property type="component" value="Unassembled WGS sequence"/>
</dbReference>
<comment type="caution">
    <text evidence="1">The sequence shown here is derived from an EMBL/GenBank/DDBJ whole genome shotgun (WGS) entry which is preliminary data.</text>
</comment>
<evidence type="ECO:0000313" key="4">
    <source>
        <dbReference type="EMBL" id="KAG2977778.1"/>
    </source>
</evidence>
<dbReference type="EMBL" id="RCMK01000181">
    <property type="protein sequence ID" value="KAG2945494.1"/>
    <property type="molecule type" value="Genomic_DNA"/>
</dbReference>
<accession>A0A8T0YBY5</accession>
<protein>
    <recommendedName>
        <fullName evidence="7">DDE-1 domain-containing protein</fullName>
    </recommendedName>
</protein>
<dbReference type="Proteomes" id="UP000774804">
    <property type="component" value="Unassembled WGS sequence"/>
</dbReference>
<sequence length="153" mass="16910">MRAHISKATKAKCVEKKVGMCVIPGGLTPYLQAGDIGICSSFKVKLSEFINTWKLSDDVQYTRGGNPCPPSVERVASWVQSAWEALPDSVVSKSVAAAGFSSDETQWHIARHDVYGELFRVKWADRERERVDDTAVEQSFLDALDEFTIAEAA</sequence>
<dbReference type="EMBL" id="RCMI01000514">
    <property type="protein sequence ID" value="KAG2907389.1"/>
    <property type="molecule type" value="Genomic_DNA"/>
</dbReference>
<dbReference type="Proteomes" id="UP000697107">
    <property type="component" value="Unassembled WGS sequence"/>
</dbReference>
<evidence type="ECO:0000313" key="1">
    <source>
        <dbReference type="EMBL" id="KAG2822852.1"/>
    </source>
</evidence>
<dbReference type="Proteomes" id="UP000760860">
    <property type="component" value="Unassembled WGS sequence"/>
</dbReference>
<dbReference type="VEuPathDB" id="FungiDB:PC110_g23229"/>
<evidence type="ECO:0000313" key="2">
    <source>
        <dbReference type="EMBL" id="KAG2907389.1"/>
    </source>
</evidence>
<evidence type="ECO:0000313" key="3">
    <source>
        <dbReference type="EMBL" id="KAG2945494.1"/>
    </source>
</evidence>
<evidence type="ECO:0000313" key="6">
    <source>
        <dbReference type="Proteomes" id="UP000735874"/>
    </source>
</evidence>
<dbReference type="Proteomes" id="UP000736787">
    <property type="component" value="Unassembled WGS sequence"/>
</dbReference>
<dbReference type="EMBL" id="RCMG01001642">
    <property type="protein sequence ID" value="KAG2822852.1"/>
    <property type="molecule type" value="Genomic_DNA"/>
</dbReference>
<reference evidence="1" key="1">
    <citation type="submission" date="2018-10" db="EMBL/GenBank/DDBJ databases">
        <title>Effector identification in a new, highly contiguous assembly of the strawberry crown rot pathogen Phytophthora cactorum.</title>
        <authorList>
            <person name="Armitage A.D."/>
            <person name="Nellist C.F."/>
            <person name="Bates H."/>
            <person name="Vickerstaff R.J."/>
            <person name="Harrison R.J."/>
        </authorList>
    </citation>
    <scope>NUCLEOTIDE SEQUENCE</scope>
    <source>
        <strain evidence="1">15-7</strain>
        <strain evidence="2">4032</strain>
        <strain evidence="3">4040</strain>
        <strain evidence="4">P415</strain>
        <strain evidence="5">P421</strain>
    </source>
</reference>
<dbReference type="AlphaFoldDB" id="A0A8T0YBY5"/>
<dbReference type="EMBL" id="RCMV01000369">
    <property type="protein sequence ID" value="KAG3218323.1"/>
    <property type="molecule type" value="Genomic_DNA"/>
</dbReference>
<proteinExistence type="predicted"/>